<feature type="transmembrane region" description="Helical" evidence="1">
    <location>
        <begin position="123"/>
        <end position="142"/>
    </location>
</feature>
<dbReference type="EMBL" id="QFKX01000005">
    <property type="protein sequence ID" value="PWH05359.1"/>
    <property type="molecule type" value="Genomic_DNA"/>
</dbReference>
<dbReference type="Proteomes" id="UP000245590">
    <property type="component" value="Unassembled WGS sequence"/>
</dbReference>
<keyword evidence="3" id="KW-1185">Reference proteome</keyword>
<feature type="transmembrane region" description="Helical" evidence="1">
    <location>
        <begin position="7"/>
        <end position="28"/>
    </location>
</feature>
<dbReference type="AlphaFoldDB" id="A0A2U2RHL1"/>
<proteinExistence type="predicted"/>
<accession>A0A2U2RHL1</accession>
<feature type="transmembrane region" description="Helical" evidence="1">
    <location>
        <begin position="99"/>
        <end position="117"/>
    </location>
</feature>
<keyword evidence="1" id="KW-0472">Membrane</keyword>
<name>A0A2U2RHL1_9MICO</name>
<protein>
    <submittedName>
        <fullName evidence="2">Uncharacterized protein</fullName>
    </submittedName>
</protein>
<reference evidence="2 3" key="1">
    <citation type="submission" date="2018-05" db="EMBL/GenBank/DDBJ databases">
        <title>Brachybacterium sp. M1HQ-2T, whole genome shotgun sequence.</title>
        <authorList>
            <person name="Tuo L."/>
        </authorList>
    </citation>
    <scope>NUCLEOTIDE SEQUENCE [LARGE SCALE GENOMIC DNA]</scope>
    <source>
        <strain evidence="2 3">M1HQ-2</strain>
    </source>
</reference>
<evidence type="ECO:0000256" key="1">
    <source>
        <dbReference type="SAM" id="Phobius"/>
    </source>
</evidence>
<comment type="caution">
    <text evidence="2">The sequence shown here is derived from an EMBL/GenBank/DDBJ whole genome shotgun (WGS) entry which is preliminary data.</text>
</comment>
<feature type="transmembrane region" description="Helical" evidence="1">
    <location>
        <begin position="40"/>
        <end position="67"/>
    </location>
</feature>
<sequence>MFNPLRLYLVIAVMEVLLILGALAIIIGDLTAASVGPLDLLHALASLVMLVAASVAFRHALGIFLAFRRILRTSSLEALELNSQIIALRTPRMNRAHDVVMGAIIANDLISAVRYFLDGDVAWGVFNVVVAALLLWILFLGGGRGDRRSVSKLLGDKTRALRDRLVDIQKGMQPSPNPA</sequence>
<evidence type="ECO:0000313" key="2">
    <source>
        <dbReference type="EMBL" id="PWH05359.1"/>
    </source>
</evidence>
<keyword evidence="1" id="KW-1133">Transmembrane helix</keyword>
<dbReference type="RefSeq" id="WP_109276323.1">
    <property type="nucleotide sequence ID" value="NZ_QFKX01000005.1"/>
</dbReference>
<keyword evidence="1" id="KW-0812">Transmembrane</keyword>
<gene>
    <name evidence="2" type="ORF">DEO23_12260</name>
</gene>
<organism evidence="2 3">
    <name type="scientific">Brachybacterium endophyticum</name>
    <dbReference type="NCBI Taxonomy" id="2182385"/>
    <lineage>
        <taxon>Bacteria</taxon>
        <taxon>Bacillati</taxon>
        <taxon>Actinomycetota</taxon>
        <taxon>Actinomycetes</taxon>
        <taxon>Micrococcales</taxon>
        <taxon>Dermabacteraceae</taxon>
        <taxon>Brachybacterium</taxon>
    </lineage>
</organism>
<evidence type="ECO:0000313" key="3">
    <source>
        <dbReference type="Proteomes" id="UP000245590"/>
    </source>
</evidence>